<organism evidence="2 3">
    <name type="scientific">Elaeophora elaphi</name>
    <dbReference type="NCBI Taxonomy" id="1147741"/>
    <lineage>
        <taxon>Eukaryota</taxon>
        <taxon>Metazoa</taxon>
        <taxon>Ecdysozoa</taxon>
        <taxon>Nematoda</taxon>
        <taxon>Chromadorea</taxon>
        <taxon>Rhabditida</taxon>
        <taxon>Spirurina</taxon>
        <taxon>Spiruromorpha</taxon>
        <taxon>Filarioidea</taxon>
        <taxon>Onchocercidae</taxon>
        <taxon>Elaeophora</taxon>
    </lineage>
</organism>
<keyword evidence="2" id="KW-1185">Reference proteome</keyword>
<feature type="region of interest" description="Disordered" evidence="1">
    <location>
        <begin position="28"/>
        <end position="50"/>
    </location>
</feature>
<evidence type="ECO:0000313" key="3">
    <source>
        <dbReference type="WBParaSite" id="EEL_0000129301-mRNA-1"/>
    </source>
</evidence>
<evidence type="ECO:0000313" key="2">
    <source>
        <dbReference type="Proteomes" id="UP000050640"/>
    </source>
</evidence>
<reference evidence="3" key="1">
    <citation type="submission" date="2017-02" db="UniProtKB">
        <authorList>
            <consortium name="WormBaseParasite"/>
        </authorList>
    </citation>
    <scope>IDENTIFICATION</scope>
</reference>
<dbReference type="AlphaFoldDB" id="A0A0R3RII5"/>
<accession>A0A0R3RII5</accession>
<protein>
    <submittedName>
        <fullName evidence="3">CPXV159 protein</fullName>
    </submittedName>
</protein>
<name>A0A0R3RII5_9BILA</name>
<evidence type="ECO:0000256" key="1">
    <source>
        <dbReference type="SAM" id="MobiDB-lite"/>
    </source>
</evidence>
<dbReference type="Proteomes" id="UP000050640">
    <property type="component" value="Unplaced"/>
</dbReference>
<sequence length="72" mass="8074">MKNDDPIDMYELAEDEDDSACKHINSAMLETDDPMGTNSDSNQNDDGMMDFDYNTNPEVCIISIGMDIVFTN</sequence>
<feature type="compositionally biased region" description="Polar residues" evidence="1">
    <location>
        <begin position="36"/>
        <end position="45"/>
    </location>
</feature>
<dbReference type="WBParaSite" id="EEL_0000129301-mRNA-1">
    <property type="protein sequence ID" value="EEL_0000129301-mRNA-1"/>
    <property type="gene ID" value="EEL_0000129301"/>
</dbReference>
<proteinExistence type="predicted"/>